<dbReference type="EMBL" id="LR796351">
    <property type="protein sequence ID" value="CAB4139387.1"/>
    <property type="molecule type" value="Genomic_DNA"/>
</dbReference>
<evidence type="ECO:0000313" key="1">
    <source>
        <dbReference type="EMBL" id="CAB4139387.1"/>
    </source>
</evidence>
<gene>
    <name evidence="1" type="ORF">UFOVP338_36</name>
</gene>
<organism evidence="1">
    <name type="scientific">uncultured Caudovirales phage</name>
    <dbReference type="NCBI Taxonomy" id="2100421"/>
    <lineage>
        <taxon>Viruses</taxon>
        <taxon>Duplodnaviria</taxon>
        <taxon>Heunggongvirae</taxon>
        <taxon>Uroviricota</taxon>
        <taxon>Caudoviricetes</taxon>
        <taxon>Peduoviridae</taxon>
        <taxon>Maltschvirus</taxon>
        <taxon>Maltschvirus maltsch</taxon>
    </lineage>
</organism>
<protein>
    <submittedName>
        <fullName evidence="1">Essential recombination function protein</fullName>
    </submittedName>
</protein>
<dbReference type="Pfam" id="PF04404">
    <property type="entry name" value="ERF"/>
    <property type="match status" value="1"/>
</dbReference>
<accession>A0A6J5M226</accession>
<proteinExistence type="predicted"/>
<dbReference type="InterPro" id="IPR007499">
    <property type="entry name" value="ERF_bacteria_virus"/>
</dbReference>
<sequence length="197" mass="21498">MTAIYDIEKPDANECFAKFINAKKAFGKAVKNATNPHFKNKYPDLACVLDAVTDSLNDNGLMLTQIGEKLDDNFVVRTMVFDENGHSIDFGIIPIKTTKDDAQGFGSGLTYARRYGLMTAFGLAPEDDDGNLASVTPSQRDLLIKEVVNLGSQCTKNGYTTDDVKKALLNVPSASLTEEQARNAIEALKKLLETKKG</sequence>
<reference evidence="1" key="1">
    <citation type="submission" date="2020-04" db="EMBL/GenBank/DDBJ databases">
        <authorList>
            <person name="Chiriac C."/>
            <person name="Salcher M."/>
            <person name="Ghai R."/>
            <person name="Kavagutti S V."/>
        </authorList>
    </citation>
    <scope>NUCLEOTIDE SEQUENCE</scope>
</reference>
<name>A0A6J5M226_9CAUD</name>